<dbReference type="Pfam" id="PF24676">
    <property type="entry name" value="DUF7656"/>
    <property type="match status" value="1"/>
</dbReference>
<evidence type="ECO:0000313" key="4">
    <source>
        <dbReference type="EMBL" id="CAG7827911.1"/>
    </source>
</evidence>
<dbReference type="InterPro" id="IPR052090">
    <property type="entry name" value="Cytolytic_pore-forming_toxin"/>
</dbReference>
<dbReference type="EMBL" id="CAJVCH010545323">
    <property type="protein sequence ID" value="CAG7827911.1"/>
    <property type="molecule type" value="Genomic_DNA"/>
</dbReference>
<feature type="chain" id="PRO_5035150196" evidence="1">
    <location>
        <begin position="25"/>
        <end position="968"/>
    </location>
</feature>
<protein>
    <submittedName>
        <fullName evidence="4">Uncharacterized protein</fullName>
    </submittedName>
</protein>
<feature type="signal peptide" evidence="1">
    <location>
        <begin position="1"/>
        <end position="24"/>
    </location>
</feature>
<evidence type="ECO:0000313" key="5">
    <source>
        <dbReference type="Proteomes" id="UP000708208"/>
    </source>
</evidence>
<comment type="caution">
    <text evidence="4">The sequence shown here is derived from an EMBL/GenBank/DDBJ whole genome shotgun (WGS) entry which is preliminary data.</text>
</comment>
<keyword evidence="5" id="KW-1185">Reference proteome</keyword>
<keyword evidence="1" id="KW-0732">Signal</keyword>
<dbReference type="AlphaFoldDB" id="A0A8J2L4T9"/>
<evidence type="ECO:0000259" key="2">
    <source>
        <dbReference type="Pfam" id="PF24674"/>
    </source>
</evidence>
<reference evidence="4" key="1">
    <citation type="submission" date="2021-06" db="EMBL/GenBank/DDBJ databases">
        <authorList>
            <person name="Hodson N. C."/>
            <person name="Mongue J. A."/>
            <person name="Jaron S. K."/>
        </authorList>
    </citation>
    <scope>NUCLEOTIDE SEQUENCE</scope>
</reference>
<dbReference type="Proteomes" id="UP000708208">
    <property type="component" value="Unassembled WGS sequence"/>
</dbReference>
<proteinExistence type="predicted"/>
<dbReference type="InterPro" id="IPR056073">
    <property type="entry name" value="DUF7656"/>
</dbReference>
<name>A0A8J2L4T9_9HEXA</name>
<gene>
    <name evidence="4" type="ORF">AFUS01_LOCUS37866</name>
</gene>
<dbReference type="PANTHER" id="PTHR31594">
    <property type="entry name" value="AIG1-TYPE G DOMAIN-CONTAINING PROTEIN"/>
    <property type="match status" value="1"/>
</dbReference>
<accession>A0A8J2L4T9</accession>
<organism evidence="4 5">
    <name type="scientific">Allacma fusca</name>
    <dbReference type="NCBI Taxonomy" id="39272"/>
    <lineage>
        <taxon>Eukaryota</taxon>
        <taxon>Metazoa</taxon>
        <taxon>Ecdysozoa</taxon>
        <taxon>Arthropoda</taxon>
        <taxon>Hexapoda</taxon>
        <taxon>Collembola</taxon>
        <taxon>Symphypleona</taxon>
        <taxon>Sminthuridae</taxon>
        <taxon>Allacma</taxon>
    </lineage>
</organism>
<evidence type="ECO:0000259" key="3">
    <source>
        <dbReference type="Pfam" id="PF24676"/>
    </source>
</evidence>
<evidence type="ECO:0000256" key="1">
    <source>
        <dbReference type="SAM" id="SignalP"/>
    </source>
</evidence>
<sequence length="968" mass="111302">MTAWSLILVVLVTVLEMRTSLVSGLVIVPAVGRTARIGELYDAFTDSFRDVTIFQKEWNSSIVATLDTPLSEVNQMKVSKLRDKANLLRVSATITIGIYSGLIELSGTAEYLREEKQTSSEQSQVFSYSVRTKRDVLEDYGYDLREFISADALNIEATHVVTAVDYGADVFIEFNAKNVNQTKEEKIYGELALYFRKFEAIANAKAFASVKYETFDKKIDEGLSIRIFGDLAIKNQYPLTLSEVADFLRTVPGLIHQKNGAKGNPISYTIAPIEQFREKFGANLLSTRRASSVNETQSYEFLLIFEEIEDVRARMNEMSEKFRINEDFIPYKNITNLEELQFLFEDAVLSLKKNVAAGLILTRVGNDTAMMDFKKEYEANPHSAAKVSEMLRTDYEPAMEKTVEIENFRKHDIEVLGRSGSVSDILLKYPDRIIQILFMTQSYKSDNKWASTVALLLRPLKNLLNKLVMVDCSFNSTFCPKNSVIKQFYNGKELSEDVFRDHGQVSGSTLQMAGTGTENKLGDLFDIRTGKFTGTTVLEYFDPNSEFEDEITTFEYSHFTPQNFKDIVNNLRIPMWQGANMMASGETILDFQRASKSFTGYMTFIRRNSTRTLSLTARPTFVETDTIFQKEVTHYVSSMEVATIDIFAFQIDQVNAGDQASIILALKEDMAKFEKLFQSFQQSGEDITKLEMSLKYSKIQIFTNYGEFPAEFETLASFLEHLSKMDETDELVSLPIRYTLQPLQEFRTIFQNYHQVARDEDYKKFFDMSLHLDNETEYWKAEIFSVLQRVRFDEEEEEALTNYISLFWDGDVGSLSSVYWQKHLPLLSTKLSYAVKAHGLGIRYLGRGNWYQEIFMGQRVNVSVAMVKFARLNLESMLELWLGRANGASAFIVDCDFFIEECSEIADFEEREYSFGILKKDRLQLSLQEQVKEVQIQVNGLEQRLDFFFRNLTRHYHVLEDFTDHFLE</sequence>
<dbReference type="OrthoDB" id="10015728at2759"/>
<feature type="domain" description="DUF7656" evidence="3">
    <location>
        <begin position="408"/>
        <end position="502"/>
    </location>
</feature>
<feature type="domain" description="SNTX MACPF/CDC-like" evidence="2">
    <location>
        <begin position="28"/>
        <end position="301"/>
    </location>
</feature>
<dbReference type="Pfam" id="PF24674">
    <property type="entry name" value="MACPF_SNTX"/>
    <property type="match status" value="1"/>
</dbReference>
<dbReference type="PANTHER" id="PTHR31594:SF14">
    <property type="entry name" value="FIBRONECTIN TYPE-III DOMAIN-CONTAINING PROTEIN"/>
    <property type="match status" value="1"/>
</dbReference>
<dbReference type="InterPro" id="IPR056072">
    <property type="entry name" value="SNTX_MACPF/CDC-like_dom"/>
</dbReference>